<feature type="transmembrane region" description="Helical" evidence="1">
    <location>
        <begin position="76"/>
        <end position="94"/>
    </location>
</feature>
<dbReference type="AlphaFoldDB" id="A0A7S4C9Z4"/>
<feature type="transmembrane region" description="Helical" evidence="1">
    <location>
        <begin position="6"/>
        <end position="24"/>
    </location>
</feature>
<name>A0A7S4C9Z4_9EUGL</name>
<dbReference type="EMBL" id="HBJA01007878">
    <property type="protein sequence ID" value="CAE0791367.1"/>
    <property type="molecule type" value="Transcribed_RNA"/>
</dbReference>
<keyword evidence="1" id="KW-0812">Transmembrane</keyword>
<proteinExistence type="predicted"/>
<keyword evidence="1" id="KW-0472">Membrane</keyword>
<gene>
    <name evidence="2" type="ORF">EGYM00163_LOCUS2481</name>
</gene>
<sequence length="95" mass="11203">MYFRLYWMCLNTAYVLEFFLQTLVKRQYMQQSMMLWLQKLLMAVSTIAAVQVLCHVHVCIALLSLVLNFVHRHHEVVNTTITMAVALAYHHYVLS</sequence>
<evidence type="ECO:0000313" key="2">
    <source>
        <dbReference type="EMBL" id="CAE0791367.1"/>
    </source>
</evidence>
<accession>A0A7S4C9Z4</accession>
<reference evidence="2" key="1">
    <citation type="submission" date="2021-01" db="EMBL/GenBank/DDBJ databases">
        <authorList>
            <person name="Corre E."/>
            <person name="Pelletier E."/>
            <person name="Niang G."/>
            <person name="Scheremetjew M."/>
            <person name="Finn R."/>
            <person name="Kale V."/>
            <person name="Holt S."/>
            <person name="Cochrane G."/>
            <person name="Meng A."/>
            <person name="Brown T."/>
            <person name="Cohen L."/>
        </authorList>
    </citation>
    <scope>NUCLEOTIDE SEQUENCE</scope>
    <source>
        <strain evidence="2">CCMP1594</strain>
    </source>
</reference>
<feature type="transmembrane region" description="Helical" evidence="1">
    <location>
        <begin position="40"/>
        <end position="70"/>
    </location>
</feature>
<protein>
    <submittedName>
        <fullName evidence="2">Uncharacterized protein</fullName>
    </submittedName>
</protein>
<keyword evidence="1" id="KW-1133">Transmembrane helix</keyword>
<organism evidence="2">
    <name type="scientific">Eutreptiella gymnastica</name>
    <dbReference type="NCBI Taxonomy" id="73025"/>
    <lineage>
        <taxon>Eukaryota</taxon>
        <taxon>Discoba</taxon>
        <taxon>Euglenozoa</taxon>
        <taxon>Euglenida</taxon>
        <taxon>Spirocuta</taxon>
        <taxon>Euglenophyceae</taxon>
        <taxon>Eutreptiales</taxon>
        <taxon>Eutreptiaceae</taxon>
        <taxon>Eutreptiella</taxon>
    </lineage>
</organism>
<evidence type="ECO:0000256" key="1">
    <source>
        <dbReference type="SAM" id="Phobius"/>
    </source>
</evidence>